<dbReference type="Pfam" id="PF07971">
    <property type="entry name" value="Glyco_hydro_92"/>
    <property type="match status" value="1"/>
</dbReference>
<dbReference type="Gene3D" id="1.20.1610.10">
    <property type="entry name" value="alpha-1,2-mannosidases domains"/>
    <property type="match status" value="1"/>
</dbReference>
<sequence>MVRSLIDIYRHEGKLPDCRMSLCQGFTQGGSNADNLLADSYLKGLRDGIDWETGYEAVISDAEEQSEIWTVQGRGGLDSWKTLGYIPTDDFDPHGVGLFTRSISRTIEYSYNDFCIAEMALEMNKTDDAEKYLERSGNWVNMFDPDSRSLLNLTGSSDPAALVDSGFQGFLQPRYANGTFGYQDPSICTFLYNFTSCYLNANGHETYEGGAWLYTFYVPHNQAGLIPMLGGPRSSLVDYSISMIPRVSSTLEMSSPISSSSYSTLQAGQDCPRKRRTSIYRVVSMTPLAASLETMTQEPWGALLLLP</sequence>
<dbReference type="GO" id="GO:0000224">
    <property type="term" value="F:peptide-N4-(N-acetyl-beta-glucosaminyl)asparagine amidase activity"/>
    <property type="evidence" value="ECO:0007669"/>
    <property type="project" value="TreeGrafter"/>
</dbReference>
<dbReference type="GO" id="GO:0005634">
    <property type="term" value="C:nucleus"/>
    <property type="evidence" value="ECO:0007669"/>
    <property type="project" value="TreeGrafter"/>
</dbReference>
<dbReference type="Proteomes" id="UP000616885">
    <property type="component" value="Unassembled WGS sequence"/>
</dbReference>
<dbReference type="PANTHER" id="PTHR12143:SF42">
    <property type="entry name" value="PUTATIVE SUBFAMILY (AFU_ORTHOLOGUE AFUA_6G13760)-RELATED"/>
    <property type="match status" value="1"/>
</dbReference>
<dbReference type="Gene3D" id="1.20.1050.60">
    <property type="entry name" value="alpha-1,2-mannosidase"/>
    <property type="match status" value="1"/>
</dbReference>
<comment type="caution">
    <text evidence="2">The sequence shown here is derived from an EMBL/GenBank/DDBJ whole genome shotgun (WGS) entry which is preliminary data.</text>
</comment>
<dbReference type="EMBL" id="JADCTT010000002">
    <property type="protein sequence ID" value="KAF9757540.1"/>
    <property type="molecule type" value="Genomic_DNA"/>
</dbReference>
<evidence type="ECO:0000313" key="2">
    <source>
        <dbReference type="EMBL" id="KAF9757540.1"/>
    </source>
</evidence>
<protein>
    <recommendedName>
        <fullName evidence="1">Glycosyl hydrolase family 92 domain-containing protein</fullName>
    </recommendedName>
</protein>
<accession>A0A8H7NKW2</accession>
<proteinExistence type="predicted"/>
<dbReference type="InterPro" id="IPR012939">
    <property type="entry name" value="Glyco_hydro_92"/>
</dbReference>
<gene>
    <name evidence="2" type="ORF">IM811_008484</name>
</gene>
<organism evidence="2 3">
    <name type="scientific">Bionectria ochroleuca</name>
    <name type="common">Gliocladium roseum</name>
    <dbReference type="NCBI Taxonomy" id="29856"/>
    <lineage>
        <taxon>Eukaryota</taxon>
        <taxon>Fungi</taxon>
        <taxon>Dikarya</taxon>
        <taxon>Ascomycota</taxon>
        <taxon>Pezizomycotina</taxon>
        <taxon>Sordariomycetes</taxon>
        <taxon>Hypocreomycetidae</taxon>
        <taxon>Hypocreales</taxon>
        <taxon>Bionectriaceae</taxon>
        <taxon>Clonostachys</taxon>
    </lineage>
</organism>
<dbReference type="SUPFAM" id="SSF48208">
    <property type="entry name" value="Six-hairpin glycosidases"/>
    <property type="match status" value="1"/>
</dbReference>
<evidence type="ECO:0000313" key="3">
    <source>
        <dbReference type="Proteomes" id="UP000616885"/>
    </source>
</evidence>
<dbReference type="GO" id="GO:0006516">
    <property type="term" value="P:glycoprotein catabolic process"/>
    <property type="evidence" value="ECO:0007669"/>
    <property type="project" value="TreeGrafter"/>
</dbReference>
<dbReference type="GO" id="GO:0005829">
    <property type="term" value="C:cytosol"/>
    <property type="evidence" value="ECO:0007669"/>
    <property type="project" value="TreeGrafter"/>
</dbReference>
<dbReference type="InterPro" id="IPR008928">
    <property type="entry name" value="6-hairpin_glycosidase_sf"/>
</dbReference>
<dbReference type="GO" id="GO:0005975">
    <property type="term" value="P:carbohydrate metabolic process"/>
    <property type="evidence" value="ECO:0007669"/>
    <property type="project" value="InterPro"/>
</dbReference>
<dbReference type="AlphaFoldDB" id="A0A8H7NKW2"/>
<feature type="domain" description="Glycosyl hydrolase family 92" evidence="1">
    <location>
        <begin position="1"/>
        <end position="233"/>
    </location>
</feature>
<name>A0A8H7NKW2_BIOOC</name>
<dbReference type="PANTHER" id="PTHR12143">
    <property type="entry name" value="PEPTIDE N-GLYCANASE PNGASE -RELATED"/>
    <property type="match status" value="1"/>
</dbReference>
<evidence type="ECO:0000259" key="1">
    <source>
        <dbReference type="Pfam" id="PF07971"/>
    </source>
</evidence>
<dbReference type="InterPro" id="IPR050883">
    <property type="entry name" value="PNGase"/>
</dbReference>
<reference evidence="2" key="1">
    <citation type="submission" date="2020-10" db="EMBL/GenBank/DDBJ databases">
        <title>High-Quality Genome Resource of Clonostachys rosea strain S41 by Oxford Nanopore Long-Read Sequencing.</title>
        <authorList>
            <person name="Wang H."/>
        </authorList>
    </citation>
    <scope>NUCLEOTIDE SEQUENCE</scope>
    <source>
        <strain evidence="2">S41</strain>
    </source>
</reference>